<dbReference type="Pfam" id="PF00534">
    <property type="entry name" value="Glycos_transf_1"/>
    <property type="match status" value="1"/>
</dbReference>
<name>A0A1I4XXV4_9FLAO</name>
<dbReference type="SUPFAM" id="SSF53756">
    <property type="entry name" value="UDP-Glycosyltransferase/glycogen phosphorylase"/>
    <property type="match status" value="1"/>
</dbReference>
<dbReference type="Proteomes" id="UP000199153">
    <property type="component" value="Unassembled WGS sequence"/>
</dbReference>
<organism evidence="4 5">
    <name type="scientific">Salegentibacter flavus</name>
    <dbReference type="NCBI Taxonomy" id="287099"/>
    <lineage>
        <taxon>Bacteria</taxon>
        <taxon>Pseudomonadati</taxon>
        <taxon>Bacteroidota</taxon>
        <taxon>Flavobacteriia</taxon>
        <taxon>Flavobacteriales</taxon>
        <taxon>Flavobacteriaceae</taxon>
        <taxon>Salegentibacter</taxon>
    </lineage>
</organism>
<dbReference type="EMBL" id="FOVL01000001">
    <property type="protein sequence ID" value="SFN30090.1"/>
    <property type="molecule type" value="Genomic_DNA"/>
</dbReference>
<dbReference type="SUPFAM" id="SSF48208">
    <property type="entry name" value="Six-hairpin glycosidases"/>
    <property type="match status" value="1"/>
</dbReference>
<dbReference type="GO" id="GO:0005975">
    <property type="term" value="P:carbohydrate metabolic process"/>
    <property type="evidence" value="ECO:0007669"/>
    <property type="project" value="InterPro"/>
</dbReference>
<dbReference type="InterPro" id="IPR008928">
    <property type="entry name" value="6-hairpin_glycosidase_sf"/>
</dbReference>
<dbReference type="AlphaFoldDB" id="A0A1I4XXV4"/>
<gene>
    <name evidence="4" type="ORF">SAMN05660413_00406</name>
</gene>
<evidence type="ECO:0000313" key="4">
    <source>
        <dbReference type="EMBL" id="SFN30090.1"/>
    </source>
</evidence>
<dbReference type="Pfam" id="PF13439">
    <property type="entry name" value="Glyco_transf_4"/>
    <property type="match status" value="1"/>
</dbReference>
<dbReference type="InterPro" id="IPR001296">
    <property type="entry name" value="Glyco_trans_1"/>
</dbReference>
<feature type="region of interest" description="Disordered" evidence="1">
    <location>
        <begin position="723"/>
        <end position="750"/>
    </location>
</feature>
<evidence type="ECO:0000259" key="3">
    <source>
        <dbReference type="Pfam" id="PF13439"/>
    </source>
</evidence>
<dbReference type="InterPro" id="IPR028098">
    <property type="entry name" value="Glyco_trans_4-like_N"/>
</dbReference>
<evidence type="ECO:0000259" key="2">
    <source>
        <dbReference type="Pfam" id="PF00534"/>
    </source>
</evidence>
<evidence type="ECO:0000313" key="5">
    <source>
        <dbReference type="Proteomes" id="UP000199153"/>
    </source>
</evidence>
<keyword evidence="5" id="KW-1185">Reference proteome</keyword>
<dbReference type="STRING" id="287099.SAMN05660413_00406"/>
<reference evidence="4 5" key="1">
    <citation type="submission" date="2016-10" db="EMBL/GenBank/DDBJ databases">
        <authorList>
            <person name="de Groot N.N."/>
        </authorList>
    </citation>
    <scope>NUCLEOTIDE SEQUENCE [LARGE SCALE GENOMIC DNA]</scope>
    <source>
        <strain evidence="4 5">DSM 17794</strain>
    </source>
</reference>
<keyword evidence="4" id="KW-0808">Transferase</keyword>
<feature type="compositionally biased region" description="Polar residues" evidence="1">
    <location>
        <begin position="723"/>
        <end position="733"/>
    </location>
</feature>
<proteinExistence type="predicted"/>
<feature type="domain" description="Glycosyltransferase subfamily 4-like N-terminal" evidence="3">
    <location>
        <begin position="38"/>
        <end position="158"/>
    </location>
</feature>
<protein>
    <submittedName>
        <fullName evidence="4">Glycosyltransferase involved in cell wall bisynthesis</fullName>
    </submittedName>
</protein>
<dbReference type="Gene3D" id="3.40.50.2000">
    <property type="entry name" value="Glycogen Phosphorylase B"/>
    <property type="match status" value="2"/>
</dbReference>
<feature type="compositionally biased region" description="Basic residues" evidence="1">
    <location>
        <begin position="735"/>
        <end position="744"/>
    </location>
</feature>
<sequence>MSTFPPTTCGIATYTTDTMQSIQRKFGKSFECEELEIVKAQKPGFSYHFNPQKKQEYIRIAEDINRNPEIRLIHIQHEFGLFGGAYGSYLFEFLKKTDKPVVMTFHTVLPRPNPELKSVVQKLVKYSHQIFIMTQQSVKILVEDYGIPEEKLALIEHGTHMVAWKSPEEVKEKYGFQGRLVLSTFGLLGTGKSIETALYALPEIVEQHPDALYLIIGKTHPGNIKNNRDNYRKFLKSLVDQLELSAHVKFYDSYLELNQLLELLQATDVYLFTSKDPNQAVSGTFSYAMSCACPIIATTNPHTKEILNHELGILIEIGDHKQLSEAAIKLLSDKKLREFMAVQAYTKTSSSVWDNIAIQHARVYQDILDKNEPLKFSKPKIKLDHLKRLTTEKGMIQFSRISTPDRDSGYTLDDNARALIVMLMHYKIFRTSEDLNYIDLYLSFIERCQTKAGNFVNYIDEHNKVHIKNDYVNLEDSNTRAIWALGQVVSEAHNLPPEYIKRAKSCMDKARTWIPGVLSPRSIAFTIKGLYLYLENFEDEEFKKAIEDLAQNLISRYDLNREKDWEWFEEYLTYANSILPEAMLLAFLTTGKKVYKKTALESFEFLLSKIYKNGDFKVVSNKGWHQKHTEPEKYGEQPIDVAYTIQALDLFYQHFKNPAYKIKMEKAFNWFLGDNHLNRIVYNPVTGGCGDGLEKENVNLNQGAESTVCYLMARLIMESYPDTSASEPFQDNSLRTKRRRVRKASRPEFR</sequence>
<accession>A0A1I4XXV4</accession>
<dbReference type="PANTHER" id="PTHR12526">
    <property type="entry name" value="GLYCOSYLTRANSFERASE"/>
    <property type="match status" value="1"/>
</dbReference>
<dbReference type="GO" id="GO:0016757">
    <property type="term" value="F:glycosyltransferase activity"/>
    <property type="evidence" value="ECO:0007669"/>
    <property type="project" value="InterPro"/>
</dbReference>
<feature type="domain" description="Glycosyl transferase family 1" evidence="2">
    <location>
        <begin position="171"/>
        <end position="345"/>
    </location>
</feature>
<dbReference type="PANTHER" id="PTHR12526:SF572">
    <property type="entry name" value="BLL5144 PROTEIN"/>
    <property type="match status" value="1"/>
</dbReference>
<evidence type="ECO:0000256" key="1">
    <source>
        <dbReference type="SAM" id="MobiDB-lite"/>
    </source>
</evidence>